<organism evidence="5 6">
    <name type="scientific">Methyloceanibacter methanicus</name>
    <dbReference type="NCBI Taxonomy" id="1774968"/>
    <lineage>
        <taxon>Bacteria</taxon>
        <taxon>Pseudomonadati</taxon>
        <taxon>Pseudomonadota</taxon>
        <taxon>Alphaproteobacteria</taxon>
        <taxon>Hyphomicrobiales</taxon>
        <taxon>Hyphomicrobiaceae</taxon>
        <taxon>Methyloceanibacter</taxon>
    </lineage>
</organism>
<evidence type="ECO:0000313" key="5">
    <source>
        <dbReference type="EMBL" id="ODR97946.1"/>
    </source>
</evidence>
<gene>
    <name evidence="5" type="ORF">AUC68_10525</name>
</gene>
<dbReference type="InterPro" id="IPR031100">
    <property type="entry name" value="LOG_fam"/>
</dbReference>
<dbReference type="STRING" id="1774968.AUC68_10525"/>
<keyword evidence="6" id="KW-1185">Reference proteome</keyword>
<dbReference type="GO" id="GO:0005829">
    <property type="term" value="C:cytosol"/>
    <property type="evidence" value="ECO:0007669"/>
    <property type="project" value="TreeGrafter"/>
</dbReference>
<proteinExistence type="predicted"/>
<dbReference type="GO" id="GO:0008714">
    <property type="term" value="F:AMP nucleosidase activity"/>
    <property type="evidence" value="ECO:0007669"/>
    <property type="project" value="UniProtKB-EC"/>
</dbReference>
<dbReference type="PANTHER" id="PTHR43393">
    <property type="entry name" value="CYTOKININ RIBOSIDE 5'-MONOPHOSPHATE PHOSPHORIBOHYDROLASE"/>
    <property type="match status" value="1"/>
</dbReference>
<evidence type="ECO:0000313" key="6">
    <source>
        <dbReference type="Proteomes" id="UP000094501"/>
    </source>
</evidence>
<dbReference type="Pfam" id="PF03641">
    <property type="entry name" value="Lysine_decarbox"/>
    <property type="match status" value="1"/>
</dbReference>
<dbReference type="SUPFAM" id="SSF102405">
    <property type="entry name" value="MCP/YpsA-like"/>
    <property type="match status" value="1"/>
</dbReference>
<protein>
    <recommendedName>
        <fullName evidence="3">AMP nucleosidase</fullName>
        <ecNumber evidence="2">3.2.2.4</ecNumber>
    </recommendedName>
    <alternativeName>
        <fullName evidence="3">AMP nucleosidase</fullName>
    </alternativeName>
</protein>
<comment type="caution">
    <text evidence="5">The sequence shown here is derived from an EMBL/GenBank/DDBJ whole genome shotgun (WGS) entry which is preliminary data.</text>
</comment>
<comment type="catalytic activity">
    <reaction evidence="1">
        <text>AMP + H2O = D-ribose 5-phosphate + adenine</text>
        <dbReference type="Rhea" id="RHEA:20129"/>
        <dbReference type="ChEBI" id="CHEBI:15377"/>
        <dbReference type="ChEBI" id="CHEBI:16708"/>
        <dbReference type="ChEBI" id="CHEBI:78346"/>
        <dbReference type="ChEBI" id="CHEBI:456215"/>
        <dbReference type="EC" id="3.2.2.4"/>
    </reaction>
</comment>
<sequence>MSKQHDARRNEEKALWARIAEGSEPGRERVLRELLAVEQAEGLEGDDARPLRLAQEFLEADLMLSDAGIVSTIVVFGSHLILSPEDAEAAVRRAESAESLAVAEQQLNLSAWYAEARRFATIVSERGGARAASGARRNVVVTGGGPGIMEAANRGAMDAGAPSVGLNIDLPEEQPANPYTTPELTFHFRYFAIRKMHFAMRANALTIFPGGLGTLDELFEVLTLKQTQKMAPIPVLLFSRAYWQAVLNFDAWWRLVQFGPRTPRCWSSSTRPKRRGPGWSSTAWKPPSPFASRKAVARLVRAPHIARQPRRRGAARSTSNGAYCLSVLPGIEGRFSIASRMSSGRDCTRNLVFN</sequence>
<evidence type="ECO:0000256" key="4">
    <source>
        <dbReference type="SAM" id="MobiDB-lite"/>
    </source>
</evidence>
<dbReference type="AlphaFoldDB" id="A0A1E3VYF3"/>
<evidence type="ECO:0000256" key="2">
    <source>
        <dbReference type="ARBA" id="ARBA00011985"/>
    </source>
</evidence>
<dbReference type="InterPro" id="IPR052341">
    <property type="entry name" value="LOG_family_nucleotidases"/>
</dbReference>
<dbReference type="Gene3D" id="3.40.50.450">
    <property type="match status" value="1"/>
</dbReference>
<evidence type="ECO:0000256" key="1">
    <source>
        <dbReference type="ARBA" id="ARBA00000274"/>
    </source>
</evidence>
<dbReference type="Proteomes" id="UP000094501">
    <property type="component" value="Unassembled WGS sequence"/>
</dbReference>
<dbReference type="PANTHER" id="PTHR43393:SF3">
    <property type="entry name" value="LYSINE DECARBOXYLASE-LIKE PROTEIN"/>
    <property type="match status" value="1"/>
</dbReference>
<name>A0A1E3VYF3_9HYPH</name>
<accession>A0A1E3VYF3</accession>
<dbReference type="EMBL" id="LPWG01000014">
    <property type="protein sequence ID" value="ODR97946.1"/>
    <property type="molecule type" value="Genomic_DNA"/>
</dbReference>
<dbReference type="RefSeq" id="WP_069438275.1">
    <property type="nucleotide sequence ID" value="NZ_LPWG01000014.1"/>
</dbReference>
<evidence type="ECO:0000256" key="3">
    <source>
        <dbReference type="ARBA" id="ARBA00031983"/>
    </source>
</evidence>
<feature type="region of interest" description="Disordered" evidence="4">
    <location>
        <begin position="266"/>
        <end position="290"/>
    </location>
</feature>
<dbReference type="EC" id="3.2.2.4" evidence="2"/>
<reference evidence="5 6" key="1">
    <citation type="journal article" date="2016" name="Environ. Microbiol.">
        <title>New Methyloceanibacter diversity from North Sea sediments includes methanotroph containing solely the soluble methane monooxygenase.</title>
        <authorList>
            <person name="Vekeman B."/>
            <person name="Kerckhof F.M."/>
            <person name="Cremers G."/>
            <person name="de Vos P."/>
            <person name="Vandamme P."/>
            <person name="Boon N."/>
            <person name="Op den Camp H.J."/>
            <person name="Heylen K."/>
        </authorList>
    </citation>
    <scope>NUCLEOTIDE SEQUENCE [LARGE SCALE GENOMIC DNA]</scope>
    <source>
        <strain evidence="5 6">R-67174</strain>
    </source>
</reference>